<gene>
    <name evidence="4" type="ORF">X805_26750</name>
</gene>
<comment type="caution">
    <text evidence="4">The sequence shown here is derived from an EMBL/GenBank/DDBJ whole genome shotgun (WGS) entry which is preliminary data.</text>
</comment>
<feature type="region of interest" description="Disordered" evidence="3">
    <location>
        <begin position="79"/>
        <end position="99"/>
    </location>
</feature>
<proteinExistence type="inferred from homology"/>
<comment type="similarity">
    <text evidence="1">Belongs to the NifZ family.</text>
</comment>
<dbReference type="STRING" id="34103.SAMN05421778_12445"/>
<keyword evidence="5" id="KW-1185">Reference proteome</keyword>
<evidence type="ECO:0000256" key="2">
    <source>
        <dbReference type="ARBA" id="ARBA00023231"/>
    </source>
</evidence>
<dbReference type="Proteomes" id="UP000026714">
    <property type="component" value="Unassembled WGS sequence"/>
</dbReference>
<dbReference type="GO" id="GO:0009399">
    <property type="term" value="P:nitrogen fixation"/>
    <property type="evidence" value="ECO:0007669"/>
    <property type="project" value="InterPro"/>
</dbReference>
<name>A0A059KK38_9BURK</name>
<accession>A0A059KK38</accession>
<evidence type="ECO:0000256" key="1">
    <source>
        <dbReference type="ARBA" id="ARBA00008027"/>
    </source>
</evidence>
<dbReference type="InterPro" id="IPR007415">
    <property type="entry name" value="Nitrogenase_MoFe_mat_NifZ"/>
</dbReference>
<feature type="compositionally biased region" description="Pro residues" evidence="3">
    <location>
        <begin position="81"/>
        <end position="91"/>
    </location>
</feature>
<sequence length="99" mass="10700">MLIEPRQPKYPWGLEVRAAIDLYNDGSLPDIDEDQLLIAAGGPGEIVQIGHHTEADLPLYMVDFGLCVLGCLEEEIVPSDLPLPAPAPEPEPVGEDSAR</sequence>
<evidence type="ECO:0000313" key="5">
    <source>
        <dbReference type="Proteomes" id="UP000026714"/>
    </source>
</evidence>
<dbReference type="EMBL" id="AZRA01000068">
    <property type="protein sequence ID" value="KDB51745.1"/>
    <property type="molecule type" value="Genomic_DNA"/>
</dbReference>
<keyword evidence="2" id="KW-0535">Nitrogen fixation</keyword>
<evidence type="ECO:0000256" key="3">
    <source>
        <dbReference type="SAM" id="MobiDB-lite"/>
    </source>
</evidence>
<dbReference type="RefSeq" id="WP_310732044.1">
    <property type="nucleotide sequence ID" value="NZ_AZRA01000068.1"/>
</dbReference>
<reference evidence="4 5" key="1">
    <citation type="journal article" date="2014" name="FEMS Microbiol. Ecol.">
        <title>Sphaerotilus natans encrusted with nanoball-shaped Fe(III) oxide minerals formed by nitrate-reducing mixotrophic Fe(II) oxidation.</title>
        <authorList>
            <person name="Park S."/>
            <person name="Kim D.H."/>
            <person name="Lee J.H."/>
            <person name="Hur H.G."/>
        </authorList>
    </citation>
    <scope>NUCLEOTIDE SEQUENCE [LARGE SCALE GENOMIC DNA]</scope>
    <source>
        <strain evidence="4 5">DSM 6575</strain>
    </source>
</reference>
<dbReference type="eggNOG" id="ENOG50330EE">
    <property type="taxonomic scope" value="Bacteria"/>
</dbReference>
<dbReference type="Pfam" id="PF04319">
    <property type="entry name" value="NifZ"/>
    <property type="match status" value="1"/>
</dbReference>
<protein>
    <submittedName>
        <fullName evidence="4">NifZ protein</fullName>
    </submittedName>
</protein>
<evidence type="ECO:0000313" key="4">
    <source>
        <dbReference type="EMBL" id="KDB51745.1"/>
    </source>
</evidence>
<dbReference type="PATRIC" id="fig|1286631.3.peg.2623"/>
<organism evidence="4 5">
    <name type="scientific">Sphaerotilus natans subsp. natans DSM 6575</name>
    <dbReference type="NCBI Taxonomy" id="1286631"/>
    <lineage>
        <taxon>Bacteria</taxon>
        <taxon>Pseudomonadati</taxon>
        <taxon>Pseudomonadota</taxon>
        <taxon>Betaproteobacteria</taxon>
        <taxon>Burkholderiales</taxon>
        <taxon>Sphaerotilaceae</taxon>
        <taxon>Sphaerotilus</taxon>
    </lineage>
</organism>
<dbReference type="AlphaFoldDB" id="A0A059KK38"/>